<organism evidence="5">
    <name type="scientific">Chromera velia CCMP2878</name>
    <dbReference type="NCBI Taxonomy" id="1169474"/>
    <lineage>
        <taxon>Eukaryota</taxon>
        <taxon>Sar</taxon>
        <taxon>Alveolata</taxon>
        <taxon>Colpodellida</taxon>
        <taxon>Chromeraceae</taxon>
        <taxon>Chromera</taxon>
    </lineage>
</organism>
<dbReference type="VEuPathDB" id="CryptoDB:Cvel_19058"/>
<feature type="compositionally biased region" description="Acidic residues" evidence="4">
    <location>
        <begin position="683"/>
        <end position="709"/>
    </location>
</feature>
<dbReference type="Gene3D" id="1.25.40.20">
    <property type="entry name" value="Ankyrin repeat-containing domain"/>
    <property type="match status" value="5"/>
</dbReference>
<feature type="repeat" description="ANK" evidence="3">
    <location>
        <begin position="440"/>
        <end position="472"/>
    </location>
</feature>
<dbReference type="InterPro" id="IPR002110">
    <property type="entry name" value="Ankyrin_rpt"/>
</dbReference>
<sequence>MTTGTFLVVVFNFKKNNFLPIIQCVRGFQPIPPESFENALKAAVEGRGDLLLHVLRFGMDIKGWRQKPAIWEKLGPLLHKAVLANSQRGNVELVRRIVVLCGASPNAWGADVGVPCTYHPRPYHDNLQYKGASHYNDHYTKSHPRGATGYSIGMWAQCKPESALVKAAKRGLTNTVRVLLSCEAQIDLQALWLASKEGHTGVVRALLGAGASPDLIPPHSSPTSTTALIEASMKGCAPIVSVLIDAKADVNKCDDWGFSALMYSCQYGRTECVEGLLGANAAVNTQVSFEWRHENPAGHRGWTALMLACERGDTQIVRLLLDAGAEVNLAAEGGWTALMAGGKGGTLDVVRALIEAGADVNAERSFKETALFDICSQSGPSTRNVNLFELVNQLVKAGARTDLTNHKGDSLLHFACRQGEEEVVELLLKKGASVDLANMEGVTCLMEACQNGHTEVVQVLLKAKADLKAVDRSGCNALMLACKAGHTGIVRALVEDAGADVNIKAGGGWTALMFASQGPNGELVRLLLKAQGQVNAENELGETALMEACKHKQLDVVKRLVSANARVNGANKKGETALFFACQSEDESVVEILYNALVRSKGDAGAEQVLQRVREKTKSSSIWSRWRVVKLDDNFWKKMEESQRVAEEKKKIEREKAARKRAAGSASRRPGGVGGKGGNSLYTEEDLDFYDDEEEEEEEDWDEEDEEDI</sequence>
<evidence type="ECO:0000256" key="2">
    <source>
        <dbReference type="ARBA" id="ARBA00023043"/>
    </source>
</evidence>
<feature type="repeat" description="ANK" evidence="3">
    <location>
        <begin position="507"/>
        <end position="539"/>
    </location>
</feature>
<dbReference type="GO" id="GO:0085020">
    <property type="term" value="P:protein K6-linked ubiquitination"/>
    <property type="evidence" value="ECO:0007669"/>
    <property type="project" value="TreeGrafter"/>
</dbReference>
<feature type="repeat" description="ANK" evidence="3">
    <location>
        <begin position="333"/>
        <end position="365"/>
    </location>
</feature>
<protein>
    <submittedName>
        <fullName evidence="5">Uncharacterized protein</fullName>
    </submittedName>
</protein>
<evidence type="ECO:0000313" key="5">
    <source>
        <dbReference type="EMBL" id="CEM19373.1"/>
    </source>
</evidence>
<dbReference type="Pfam" id="PF12796">
    <property type="entry name" value="Ank_2"/>
    <property type="match status" value="4"/>
</dbReference>
<name>A0A0G4FVZ8_9ALVE</name>
<dbReference type="SMART" id="SM00248">
    <property type="entry name" value="ANK"/>
    <property type="match status" value="13"/>
</dbReference>
<keyword evidence="1" id="KW-0677">Repeat</keyword>
<feature type="repeat" description="ANK" evidence="3">
    <location>
        <begin position="407"/>
        <end position="439"/>
    </location>
</feature>
<evidence type="ECO:0000256" key="4">
    <source>
        <dbReference type="SAM" id="MobiDB-lite"/>
    </source>
</evidence>
<dbReference type="AlphaFoldDB" id="A0A0G4FVZ8"/>
<dbReference type="InterPro" id="IPR036770">
    <property type="entry name" value="Ankyrin_rpt-contain_sf"/>
</dbReference>
<dbReference type="PANTHER" id="PTHR24171">
    <property type="entry name" value="ANKYRIN REPEAT DOMAIN-CONTAINING PROTEIN 39-RELATED"/>
    <property type="match status" value="1"/>
</dbReference>
<dbReference type="PRINTS" id="PR01415">
    <property type="entry name" value="ANKYRIN"/>
</dbReference>
<dbReference type="EMBL" id="CDMZ01000680">
    <property type="protein sequence ID" value="CEM19373.1"/>
    <property type="molecule type" value="Genomic_DNA"/>
</dbReference>
<keyword evidence="2 3" id="KW-0040">ANK repeat</keyword>
<reference evidence="5" key="1">
    <citation type="submission" date="2014-11" db="EMBL/GenBank/DDBJ databases">
        <authorList>
            <person name="Otto D Thomas"/>
            <person name="Naeem Raeece"/>
        </authorList>
    </citation>
    <scope>NUCLEOTIDE SEQUENCE</scope>
</reference>
<dbReference type="SUPFAM" id="SSF48403">
    <property type="entry name" value="Ankyrin repeat"/>
    <property type="match status" value="2"/>
</dbReference>
<feature type="repeat" description="ANK" evidence="3">
    <location>
        <begin position="300"/>
        <end position="332"/>
    </location>
</feature>
<gene>
    <name evidence="5" type="ORF">Cvel_19058</name>
</gene>
<feature type="region of interest" description="Disordered" evidence="4">
    <location>
        <begin position="646"/>
        <end position="709"/>
    </location>
</feature>
<dbReference type="GO" id="GO:0004842">
    <property type="term" value="F:ubiquitin-protein transferase activity"/>
    <property type="evidence" value="ECO:0007669"/>
    <property type="project" value="TreeGrafter"/>
</dbReference>
<dbReference type="PROSITE" id="PS50297">
    <property type="entry name" value="ANK_REP_REGION"/>
    <property type="match status" value="4"/>
</dbReference>
<evidence type="ECO:0000256" key="3">
    <source>
        <dbReference type="PROSITE-ProRule" id="PRU00023"/>
    </source>
</evidence>
<evidence type="ECO:0000256" key="1">
    <source>
        <dbReference type="ARBA" id="ARBA00022737"/>
    </source>
</evidence>
<feature type="repeat" description="ANK" evidence="3">
    <location>
        <begin position="540"/>
        <end position="572"/>
    </location>
</feature>
<dbReference type="Pfam" id="PF00023">
    <property type="entry name" value="Ank"/>
    <property type="match status" value="2"/>
</dbReference>
<feature type="compositionally biased region" description="Basic and acidic residues" evidence="4">
    <location>
        <begin position="646"/>
        <end position="656"/>
    </location>
</feature>
<accession>A0A0G4FVZ8</accession>
<proteinExistence type="predicted"/>
<dbReference type="PhylomeDB" id="A0A0G4FVZ8"/>
<dbReference type="PROSITE" id="PS50088">
    <property type="entry name" value="ANK_REPEAT"/>
    <property type="match status" value="6"/>
</dbReference>